<organism evidence="2 3">
    <name type="scientific">Nitrosarchaeum koreense MY1</name>
    <dbReference type="NCBI Taxonomy" id="1001994"/>
    <lineage>
        <taxon>Archaea</taxon>
        <taxon>Nitrososphaerota</taxon>
        <taxon>Nitrososphaeria</taxon>
        <taxon>Nitrosopumilales</taxon>
        <taxon>Nitrosopumilaceae</taxon>
        <taxon>Nitrosarchaeum</taxon>
    </lineage>
</organism>
<name>F9CYL9_9ARCH</name>
<accession>F9CYL9</accession>
<evidence type="ECO:0000313" key="3">
    <source>
        <dbReference type="Proteomes" id="UP000004440"/>
    </source>
</evidence>
<comment type="caution">
    <text evidence="2">The sequence shown here is derived from an EMBL/GenBank/DDBJ whole genome shotgun (WGS) entry which is preliminary data.</text>
</comment>
<evidence type="ECO:0000313" key="2">
    <source>
        <dbReference type="EMBL" id="EGP94413.1"/>
    </source>
</evidence>
<dbReference type="Proteomes" id="UP000004440">
    <property type="component" value="Unassembled WGS sequence"/>
</dbReference>
<dbReference type="PATRIC" id="fig|1001994.6.peg.1640"/>
<keyword evidence="3" id="KW-1185">Reference proteome</keyword>
<evidence type="ECO:0000256" key="1">
    <source>
        <dbReference type="SAM" id="MobiDB-lite"/>
    </source>
</evidence>
<dbReference type="EMBL" id="AFPU01000001">
    <property type="protein sequence ID" value="EGP94413.1"/>
    <property type="molecule type" value="Genomic_DNA"/>
</dbReference>
<feature type="compositionally biased region" description="Low complexity" evidence="1">
    <location>
        <begin position="1353"/>
        <end position="1378"/>
    </location>
</feature>
<gene>
    <name evidence="2" type="ORF">MY1_1665</name>
</gene>
<reference evidence="2 3" key="1">
    <citation type="journal article" date="2011" name="J. Bacteriol.">
        <title>Genome Sequence of an Ammonia-Oxidizing Soil Archaeon, "Candidatus Nitrosoarchaeum koreensis" MY1.</title>
        <authorList>
            <person name="Kim B.K."/>
            <person name="Jung M.Y."/>
            <person name="Yu D.S."/>
            <person name="Park S.J."/>
            <person name="Oh T.K."/>
            <person name="Rhee S.K."/>
            <person name="Kim J.F."/>
        </authorList>
    </citation>
    <scope>NUCLEOTIDE SEQUENCE [LARGE SCALE GENOMIC DNA]</scope>
    <source>
        <strain evidence="2 3">MY1</strain>
    </source>
</reference>
<protein>
    <submittedName>
        <fullName evidence="2">Putative PKD domain protein</fullName>
    </submittedName>
</protein>
<feature type="region of interest" description="Disordered" evidence="1">
    <location>
        <begin position="1353"/>
        <end position="1380"/>
    </location>
</feature>
<proteinExistence type="predicted"/>
<sequence>MSGPQVIEVVVIDSDINDTDEAKGEPDVTVNGKKLRMVQAVDGNWYGYFADKTMATTADQTVVGKTTGEGLDFGTFCSSATLLDPSNLNVTVSETVGIAVGAGVTGGTQGTTSPFTACTTFTAGDTQNVIREQKAANGFPTSARVGQIGIDADVWPFIQLYTLTTGGNVVIQYNKGGGVQTTTLTFDTVDQFSGVSLDRTTYPQKAQVHATITDLWLNIDPTDEDSWTFGANSTNSEKGTYYQVFNENGGSDGDQEALGVINIDSALGNLMCEDNCRLLVNVNKQGATNPVLTLQDNGDTVLLLNGTDANLASKFQVNNTDSTNAGGPGHTFLGINTVPVTITEQGPNSGIFGTYDESDNSVLKITSNAARGTSATVDYNASPVTVLVGFGFATVDIQPTDAEWTSGEEIPVVIVDNDANKNSRADEDLDLFDTNVTLIPALQTGDPFTLGEAGLTAPKAIWGTWQSFNGTSANTTTTLNVPATGIATTISVDKFSERAILTQTGSGTSNGLVIDLRTTIDELRNSIRNPIGGTFHGFNFLNLDLRSLNTTGTFDVYLLNSTGNIINTATNNITTTAHVSSLLIADNVNPQSLTLLNSTATNAQLFDSTTGTNQVGLLIVSSVTGGITTTQTTDAIVVDFFSFGYLNDGLAAGDRVANQIVRIEAEETGDNTSTFAGSLEFVMINQLNILDVNTYSDLTPIADDPNFIVIEDLTDEDSPRVNYNDLGADGVTTQVADQQAAPSHSGVVSFNAESYKNADTVIITLQDLDLNVDSDLVDIYTTISAGGSLRDVVGSNSTSTILSTGDDLGRLLDVTFDDQKWTTPTVSACATALSNAGVTDTGLAATGFTLVETGPETGIFVGDFQIPGAWCRSGSTTTESVTGLDIEVNYVDFRDASGEVIEVGDGAGVRANTGSVSLDRTVYPVPFGVPDNFSTDTDTTPDGRSLFPIHQTGMNTAGTARSGSGLQSGEFIGSGDLTIHVRVNDPDFNTSASGEDIIGTNSTAGNGPVKISVLRGSSAVVLGFAGGPAALAGTIDTNNVNLKDVRQFGPMGEIAPDAGIFESDIVIRYTDGPASTVCPSTTSVWTNLDGSGTAETDRFDVAATTGDYCILQGDILQVEYTDPADASGDINTVTDSATFDLRNGVLQSDKSVYIIGSDMILTLIEPDFDLDNDQAETYDLDLIEWDSDAATVTMGDADGQGANFDPEPSNFRETGDSTGIFQIVVEIPSELDGDKLERGEEIVLEYSDWGPSGSDYVGDEDEDVNLTLFTSNFGATVELDQKVYTWTDKVYITIVAPDHNFDSNLVDEIGDTNEDPIKVSTRGNKLNNYKLVETGTDTGIFTGEVILTGFTHNADGDTTTGTNGNDVTTTSPSGTGPTDGLLPADDDDGITISFEFSEDETIVGSALIRWNIGEVQWLEASYPASGTGVVRVIDPDMNLNPEAVDNFNADVWSDSDAGGIDLTVTETNEATGIFEGTVFFTTTDESSGHRLRVAEGDTVTAEYSDNTLPNPYTTADELDITATSLIGTVVPPLERAPAANLRVVDAFGNSLSTVNVDQQVQITADLANGQDREQAFAYLVQIQDGNGVTVSLAWITGSLSAGQSFSPALSWIPTDAGTYTATAFVWESVDNPTALSPPVTTTIIVQ</sequence>